<dbReference type="EMBL" id="JAQQXT010000018">
    <property type="protein sequence ID" value="MDC8774224.1"/>
    <property type="molecule type" value="Genomic_DNA"/>
</dbReference>
<evidence type="ECO:0000313" key="3">
    <source>
        <dbReference type="Proteomes" id="UP001221189"/>
    </source>
</evidence>
<dbReference type="Proteomes" id="UP001221189">
    <property type="component" value="Unassembled WGS sequence"/>
</dbReference>
<evidence type="ECO:0000256" key="1">
    <source>
        <dbReference type="SAM" id="MobiDB-lite"/>
    </source>
</evidence>
<protein>
    <submittedName>
        <fullName evidence="2">Uncharacterized protein</fullName>
    </submittedName>
</protein>
<accession>A0ABT5KL95</accession>
<feature type="region of interest" description="Disordered" evidence="1">
    <location>
        <begin position="30"/>
        <end position="64"/>
    </location>
</feature>
<proteinExistence type="predicted"/>
<evidence type="ECO:0000313" key="2">
    <source>
        <dbReference type="EMBL" id="MDC8774224.1"/>
    </source>
</evidence>
<sequence length="64" mass="7261">MTQFTSPRPLNLKLRKPRNPLVAHALMRQAGKHGHFNTGSSQRQTARRDLHKQTLEMTLPDSSA</sequence>
<comment type="caution">
    <text evidence="2">The sequence shown here is derived from an EMBL/GenBank/DDBJ whole genome shotgun (WGS) entry which is preliminary data.</text>
</comment>
<keyword evidence="3" id="KW-1185">Reference proteome</keyword>
<gene>
    <name evidence="2" type="ORF">PRZ03_21895</name>
</gene>
<organism evidence="2 3">
    <name type="scientific">Roseateles albus</name>
    <dbReference type="NCBI Taxonomy" id="2987525"/>
    <lineage>
        <taxon>Bacteria</taxon>
        <taxon>Pseudomonadati</taxon>
        <taxon>Pseudomonadota</taxon>
        <taxon>Betaproteobacteria</taxon>
        <taxon>Burkholderiales</taxon>
        <taxon>Sphaerotilaceae</taxon>
        <taxon>Roseateles</taxon>
    </lineage>
</organism>
<reference evidence="2 3" key="1">
    <citation type="submission" date="2022-10" db="EMBL/GenBank/DDBJ databases">
        <title>Paucibacter sp. hw1 Genome sequencing.</title>
        <authorList>
            <person name="Park S."/>
        </authorList>
    </citation>
    <scope>NUCLEOTIDE SEQUENCE [LARGE SCALE GENOMIC DNA]</scope>
    <source>
        <strain evidence="3">hw1</strain>
    </source>
</reference>
<dbReference type="RefSeq" id="WP_263535744.1">
    <property type="nucleotide sequence ID" value="NZ_JAQQXT010000018.1"/>
</dbReference>
<name>A0ABT5KL95_9BURK</name>